<dbReference type="EMBL" id="CAUJNA010001452">
    <property type="protein sequence ID" value="CAJ1387070.1"/>
    <property type="molecule type" value="Genomic_DNA"/>
</dbReference>
<name>A0AA36IGK8_9DINO</name>
<reference evidence="2" key="1">
    <citation type="submission" date="2023-08" db="EMBL/GenBank/DDBJ databases">
        <authorList>
            <person name="Chen Y."/>
            <person name="Shah S."/>
            <person name="Dougan E. K."/>
            <person name="Thang M."/>
            <person name="Chan C."/>
        </authorList>
    </citation>
    <scope>NUCLEOTIDE SEQUENCE</scope>
</reference>
<dbReference type="AlphaFoldDB" id="A0AA36IGK8"/>
<gene>
    <name evidence="2" type="ORF">EVOR1521_LOCUS13215</name>
</gene>
<accession>A0AA36IGK8</accession>
<evidence type="ECO:0000313" key="2">
    <source>
        <dbReference type="EMBL" id="CAJ1387070.1"/>
    </source>
</evidence>
<keyword evidence="3" id="KW-1185">Reference proteome</keyword>
<keyword evidence="1" id="KW-0732">Signal</keyword>
<evidence type="ECO:0000256" key="1">
    <source>
        <dbReference type="SAM" id="SignalP"/>
    </source>
</evidence>
<sequence>MRWLACVFVALAAFKGGADELSTDASLPTINVKYDFPVKDLSGGGPRAAAQKAAFAFRARAARLLDAVDAASEDSGKVGAAEAVVLEDVGLVGNLCSVVSVGLSACPQVASRLKTRA</sequence>
<evidence type="ECO:0000313" key="3">
    <source>
        <dbReference type="Proteomes" id="UP001178507"/>
    </source>
</evidence>
<proteinExistence type="predicted"/>
<feature type="chain" id="PRO_5041265331" evidence="1">
    <location>
        <begin position="19"/>
        <end position="117"/>
    </location>
</feature>
<feature type="signal peptide" evidence="1">
    <location>
        <begin position="1"/>
        <end position="18"/>
    </location>
</feature>
<organism evidence="2 3">
    <name type="scientific">Effrenium voratum</name>
    <dbReference type="NCBI Taxonomy" id="2562239"/>
    <lineage>
        <taxon>Eukaryota</taxon>
        <taxon>Sar</taxon>
        <taxon>Alveolata</taxon>
        <taxon>Dinophyceae</taxon>
        <taxon>Suessiales</taxon>
        <taxon>Symbiodiniaceae</taxon>
        <taxon>Effrenium</taxon>
    </lineage>
</organism>
<protein>
    <submittedName>
        <fullName evidence="2">Uncharacterized protein</fullName>
    </submittedName>
</protein>
<comment type="caution">
    <text evidence="2">The sequence shown here is derived from an EMBL/GenBank/DDBJ whole genome shotgun (WGS) entry which is preliminary data.</text>
</comment>
<dbReference type="Proteomes" id="UP001178507">
    <property type="component" value="Unassembled WGS sequence"/>
</dbReference>